<organism evidence="2 3">
    <name type="scientific">Bacteroides caccae</name>
    <dbReference type="NCBI Taxonomy" id="47678"/>
    <lineage>
        <taxon>Bacteria</taxon>
        <taxon>Pseudomonadati</taxon>
        <taxon>Bacteroidota</taxon>
        <taxon>Bacteroidia</taxon>
        <taxon>Bacteroidales</taxon>
        <taxon>Bacteroidaceae</taxon>
        <taxon>Bacteroides</taxon>
    </lineage>
</organism>
<feature type="transmembrane region" description="Helical" evidence="1">
    <location>
        <begin position="75"/>
        <end position="95"/>
    </location>
</feature>
<dbReference type="Proteomes" id="UP000284431">
    <property type="component" value="Unassembled WGS sequence"/>
</dbReference>
<accession>A0A413J3X6</accession>
<gene>
    <name evidence="2" type="ORF">DXA49_09780</name>
</gene>
<reference evidence="2 3" key="1">
    <citation type="submission" date="2018-08" db="EMBL/GenBank/DDBJ databases">
        <title>A genome reference for cultivated species of the human gut microbiota.</title>
        <authorList>
            <person name="Zou Y."/>
            <person name="Xue W."/>
            <person name="Luo G."/>
        </authorList>
    </citation>
    <scope>NUCLEOTIDE SEQUENCE [LARGE SCALE GENOMIC DNA]</scope>
    <source>
        <strain evidence="2 3">OF02-6LB</strain>
    </source>
</reference>
<sequence>MERPFFLIFVKYFYSLLTLLAFFSPVSYSIWLFLPAIILMWISYAFFKVGVYKGLKFNMPIRIQSRSTSINHRKIFLLFTIVMIAFIPLYIKYYTGANALTLLLSFRSMAGSDSNYAQYQSYFAENNLAQFSMLKAPYILGYGILKYIFIFFCMYFIAYTKKARKKEYFLLFLIFFLYFLQGVSRGTSFENFELIIVTLFSLTLRYKLIYNRSFFNKRNLLYVSVLGVLGITYFVVSKSMRYAEGTDALMLRDITATLKFDRDHWIMSIVPYIGSVCMNLAGYFTFGLYYTSELFWKVLMSLDGFPISFLPWASSLIYPNMTCSNVIESVNVDTGACWQPDFSTLIFSLGIPLTYWIIYKMGFFAGRFYNYIINTRDLSYTIGLFYISYEMLSFPIGNFITSSSANQISIFITLFVIYTGWFKKLLIIK</sequence>
<name>A0A413J3X6_9BACE</name>
<proteinExistence type="predicted"/>
<keyword evidence="1" id="KW-1133">Transmembrane helix</keyword>
<feature type="transmembrane region" description="Helical" evidence="1">
    <location>
        <begin position="298"/>
        <end position="318"/>
    </location>
</feature>
<evidence type="ECO:0000256" key="1">
    <source>
        <dbReference type="SAM" id="Phobius"/>
    </source>
</evidence>
<dbReference type="AlphaFoldDB" id="A0A413J3X6"/>
<protein>
    <recommendedName>
        <fullName evidence="4">Oligosaccharide repeat unit polymerase</fullName>
    </recommendedName>
</protein>
<feature type="transmembrane region" description="Helical" evidence="1">
    <location>
        <begin position="169"/>
        <end position="186"/>
    </location>
</feature>
<comment type="caution">
    <text evidence="2">The sequence shown here is derived from an EMBL/GenBank/DDBJ whole genome shotgun (WGS) entry which is preliminary data.</text>
</comment>
<feature type="transmembrane region" description="Helical" evidence="1">
    <location>
        <begin position="30"/>
        <end position="55"/>
    </location>
</feature>
<feature type="transmembrane region" description="Helical" evidence="1">
    <location>
        <begin position="192"/>
        <end position="208"/>
    </location>
</feature>
<keyword evidence="1" id="KW-0812">Transmembrane</keyword>
<feature type="transmembrane region" description="Helical" evidence="1">
    <location>
        <begin position="265"/>
        <end position="286"/>
    </location>
</feature>
<feature type="transmembrane region" description="Helical" evidence="1">
    <location>
        <begin position="378"/>
        <end position="396"/>
    </location>
</feature>
<evidence type="ECO:0008006" key="4">
    <source>
        <dbReference type="Google" id="ProtNLM"/>
    </source>
</evidence>
<evidence type="ECO:0000313" key="3">
    <source>
        <dbReference type="Proteomes" id="UP000284431"/>
    </source>
</evidence>
<keyword evidence="1" id="KW-0472">Membrane</keyword>
<feature type="transmembrane region" description="Helical" evidence="1">
    <location>
        <begin position="408"/>
        <end position="426"/>
    </location>
</feature>
<evidence type="ECO:0000313" key="2">
    <source>
        <dbReference type="EMBL" id="RGY25866.1"/>
    </source>
</evidence>
<dbReference type="EMBL" id="QSCS01000013">
    <property type="protein sequence ID" value="RGY25866.1"/>
    <property type="molecule type" value="Genomic_DNA"/>
</dbReference>
<feature type="transmembrane region" description="Helical" evidence="1">
    <location>
        <begin position="5"/>
        <end position="24"/>
    </location>
</feature>
<feature type="transmembrane region" description="Helical" evidence="1">
    <location>
        <begin position="220"/>
        <end position="236"/>
    </location>
</feature>
<feature type="transmembrane region" description="Helical" evidence="1">
    <location>
        <begin position="338"/>
        <end position="358"/>
    </location>
</feature>
<feature type="transmembrane region" description="Helical" evidence="1">
    <location>
        <begin position="138"/>
        <end position="157"/>
    </location>
</feature>